<protein>
    <submittedName>
        <fullName evidence="1">Uncharacterized protein</fullName>
    </submittedName>
</protein>
<organism evidence="1 2">
    <name type="scientific">Cohnella abietis</name>
    <dbReference type="NCBI Taxonomy" id="2507935"/>
    <lineage>
        <taxon>Bacteria</taxon>
        <taxon>Bacillati</taxon>
        <taxon>Bacillota</taxon>
        <taxon>Bacilli</taxon>
        <taxon>Bacillales</taxon>
        <taxon>Paenibacillaceae</taxon>
        <taxon>Cohnella</taxon>
    </lineage>
</organism>
<keyword evidence="2" id="KW-1185">Reference proteome</keyword>
<proteinExistence type="predicted"/>
<evidence type="ECO:0000313" key="1">
    <source>
        <dbReference type="EMBL" id="BBI34034.1"/>
    </source>
</evidence>
<dbReference type="KEGG" id="cohn:KCTCHS21_34330"/>
<dbReference type="AlphaFoldDB" id="A0A3T1D7I5"/>
<evidence type="ECO:0000313" key="2">
    <source>
        <dbReference type="Proteomes" id="UP000289856"/>
    </source>
</evidence>
<reference evidence="1 2" key="1">
    <citation type="submission" date="2019-01" db="EMBL/GenBank/DDBJ databases">
        <title>Complete genome sequence of Cohnella hallensis HS21 isolated from Korean fir (Abies koreana) rhizospheric soil.</title>
        <authorList>
            <person name="Jiang L."/>
            <person name="Kang S.W."/>
            <person name="Kim S."/>
            <person name="Jung J."/>
            <person name="Kim C.Y."/>
            <person name="Kim D.H."/>
            <person name="Kim S.W."/>
            <person name="Lee J."/>
        </authorList>
    </citation>
    <scope>NUCLEOTIDE SEQUENCE [LARGE SCALE GENOMIC DNA]</scope>
    <source>
        <strain evidence="1 2">HS21</strain>
    </source>
</reference>
<accession>A0A3T1D7I5</accession>
<dbReference type="EMBL" id="AP019400">
    <property type="protein sequence ID" value="BBI34034.1"/>
    <property type="molecule type" value="Genomic_DNA"/>
</dbReference>
<sequence length="56" mass="6389">MTSIVAPLLMIPNKCAKLLIEVRKPVLMRTKAYFEGYTGQVSSKQLGYYFSRCEIT</sequence>
<dbReference type="Proteomes" id="UP000289856">
    <property type="component" value="Chromosome"/>
</dbReference>
<gene>
    <name evidence="1" type="ORF">KCTCHS21_34330</name>
</gene>
<name>A0A3T1D7I5_9BACL</name>